<evidence type="ECO:0000313" key="1">
    <source>
        <dbReference type="EMBL" id="KAL2496515.1"/>
    </source>
</evidence>
<dbReference type="EMBL" id="JBFOLJ010000011">
    <property type="protein sequence ID" value="KAL2496515.1"/>
    <property type="molecule type" value="Genomic_DNA"/>
</dbReference>
<dbReference type="AlphaFoldDB" id="A0ABD1S773"/>
<name>A0ABD1S773_9LAMI</name>
<accession>A0ABD1S773</accession>
<dbReference type="Proteomes" id="UP001604277">
    <property type="component" value="Unassembled WGS sequence"/>
</dbReference>
<reference evidence="2" key="1">
    <citation type="submission" date="2024-07" db="EMBL/GenBank/DDBJ databases">
        <title>Two chromosome-level genome assemblies of Korean endemic species Abeliophyllum distichum and Forsythia ovata (Oleaceae).</title>
        <authorList>
            <person name="Jang H."/>
        </authorList>
    </citation>
    <scope>NUCLEOTIDE SEQUENCE [LARGE SCALE GENOMIC DNA]</scope>
</reference>
<gene>
    <name evidence="1" type="ORF">Fot_40272</name>
</gene>
<protein>
    <submittedName>
        <fullName evidence="1">Uncharacterized protein</fullName>
    </submittedName>
</protein>
<sequence length="402" mass="47150">MEQDDPNLKHPYDWYKYGEFGPYSWRGVVLGDPIRGRFSDECVSMIGEVKDLEEWEKIEQHEMATDFQKRLDVMDKNKGLRYFWVFVRHPKWRVSDLPWQQWTLVCEVALEAGDQRLDKWTLMGRLGNKARAMITQCAAWMRPDIIYVKRPVYQCRFEPQDEFFRALTPLLDPETEADFLFELETDDGRVELCTYFGGLCKIVRVNPKAFVDDVVKAFDKLSDEKKAKCLGFLLDNHPVLLLHPYTKEWKVKLEEMELEISGDDELGIKEEEDSSPEEDVKYWDEEFKKALSSNEAMEKLAKRSVEISNKFYEKQMQAMKKETRGSSADGDELAMRGRRAKVSRDEWKLLGYGPYKKKVKKSKIPPGLFLRAAVRPFTYRNLVKEIVLTRHAIVEGEIGRKK</sequence>
<evidence type="ECO:0000313" key="2">
    <source>
        <dbReference type="Proteomes" id="UP001604277"/>
    </source>
</evidence>
<keyword evidence="2" id="KW-1185">Reference proteome</keyword>
<proteinExistence type="predicted"/>
<dbReference type="PANTHER" id="PTHR37911:SF1">
    <property type="entry name" value="OS04G0497900 PROTEIN"/>
    <property type="match status" value="1"/>
</dbReference>
<comment type="caution">
    <text evidence="1">The sequence shown here is derived from an EMBL/GenBank/DDBJ whole genome shotgun (WGS) entry which is preliminary data.</text>
</comment>
<organism evidence="1 2">
    <name type="scientific">Forsythia ovata</name>
    <dbReference type="NCBI Taxonomy" id="205694"/>
    <lineage>
        <taxon>Eukaryota</taxon>
        <taxon>Viridiplantae</taxon>
        <taxon>Streptophyta</taxon>
        <taxon>Embryophyta</taxon>
        <taxon>Tracheophyta</taxon>
        <taxon>Spermatophyta</taxon>
        <taxon>Magnoliopsida</taxon>
        <taxon>eudicotyledons</taxon>
        <taxon>Gunneridae</taxon>
        <taxon>Pentapetalae</taxon>
        <taxon>asterids</taxon>
        <taxon>lamiids</taxon>
        <taxon>Lamiales</taxon>
        <taxon>Oleaceae</taxon>
        <taxon>Forsythieae</taxon>
        <taxon>Forsythia</taxon>
    </lineage>
</organism>
<dbReference type="PANTHER" id="PTHR37911">
    <property type="entry name" value="OSJNBA0067K08.20 PROTEIN"/>
    <property type="match status" value="1"/>
</dbReference>